<evidence type="ECO:0000313" key="3">
    <source>
        <dbReference type="Proteomes" id="UP000621492"/>
    </source>
</evidence>
<dbReference type="AlphaFoldDB" id="A0A9W5U1S6"/>
<dbReference type="EMBL" id="BMJD01000068">
    <property type="protein sequence ID" value="GGB61789.1"/>
    <property type="molecule type" value="Genomic_DNA"/>
</dbReference>
<keyword evidence="1" id="KW-1133">Transmembrane helix</keyword>
<feature type="transmembrane region" description="Helical" evidence="1">
    <location>
        <begin position="93"/>
        <end position="115"/>
    </location>
</feature>
<accession>A0A9W5U1S6</accession>
<reference evidence="2" key="2">
    <citation type="submission" date="2020-09" db="EMBL/GenBank/DDBJ databases">
        <authorList>
            <person name="Sun Q."/>
            <person name="Zhou Y."/>
        </authorList>
    </citation>
    <scope>NUCLEOTIDE SEQUENCE</scope>
    <source>
        <strain evidence="2">CGMCC 1.15454</strain>
    </source>
</reference>
<feature type="transmembrane region" description="Helical" evidence="1">
    <location>
        <begin position="241"/>
        <end position="262"/>
    </location>
</feature>
<feature type="transmembrane region" description="Helical" evidence="1">
    <location>
        <begin position="145"/>
        <end position="171"/>
    </location>
</feature>
<gene>
    <name evidence="2" type="primary">yvbI</name>
    <name evidence="2" type="ORF">GCM10011409_43810</name>
</gene>
<reference evidence="2" key="1">
    <citation type="journal article" date="2014" name="Int. J. Syst. Evol. Microbiol.">
        <title>Complete genome sequence of Corynebacterium casei LMG S-19264T (=DSM 44701T), isolated from a smear-ripened cheese.</title>
        <authorList>
            <consortium name="US DOE Joint Genome Institute (JGI-PGF)"/>
            <person name="Walter F."/>
            <person name="Albersmeier A."/>
            <person name="Kalinowski J."/>
            <person name="Ruckert C."/>
        </authorList>
    </citation>
    <scope>NUCLEOTIDE SEQUENCE</scope>
    <source>
        <strain evidence="2">CGMCC 1.15454</strain>
    </source>
</reference>
<dbReference type="InterPro" id="IPR046481">
    <property type="entry name" value="DUF6574"/>
</dbReference>
<feature type="transmembrane region" description="Helical" evidence="1">
    <location>
        <begin position="209"/>
        <end position="229"/>
    </location>
</feature>
<evidence type="ECO:0000313" key="2">
    <source>
        <dbReference type="EMBL" id="GGB61789.1"/>
    </source>
</evidence>
<sequence>MHCPNCGQETEGGKFCTSCGAQLPNDEYAAAADPTINTPPQVQPTIQHEQTEQTRQSNESVEKLKTAGSNFGHFFVTLLKSPSEAKKANSNDLISSIATMVIFSLLIALGLHLFMSSFSSLVSESIPSGFFGGVSEPSISFFDSFVLPLIEFIILFLVVAALTFAGVKFSAQALTFTDVLSKYGAYQVPFLLLYAAGFLFALIGLTSLSIFLIMISMFGLIFIIPTIILHEQPAKGFDRIYVLLGIYFINLLLFSFFIQSFAKTFLSVVIDGMGGMFGGF</sequence>
<evidence type="ECO:0000256" key="1">
    <source>
        <dbReference type="SAM" id="Phobius"/>
    </source>
</evidence>
<proteinExistence type="predicted"/>
<comment type="caution">
    <text evidence="2">The sequence shown here is derived from an EMBL/GenBank/DDBJ whole genome shotgun (WGS) entry which is preliminary data.</text>
</comment>
<keyword evidence="3" id="KW-1185">Reference proteome</keyword>
<dbReference type="Pfam" id="PF20214">
    <property type="entry name" value="DUF6574"/>
    <property type="match status" value="1"/>
</dbReference>
<evidence type="ECO:0008006" key="4">
    <source>
        <dbReference type="Google" id="ProtNLM"/>
    </source>
</evidence>
<organism evidence="2 3">
    <name type="scientific">Lentibacillus populi</name>
    <dbReference type="NCBI Taxonomy" id="1827502"/>
    <lineage>
        <taxon>Bacteria</taxon>
        <taxon>Bacillati</taxon>
        <taxon>Bacillota</taxon>
        <taxon>Bacilli</taxon>
        <taxon>Bacillales</taxon>
        <taxon>Bacillaceae</taxon>
        <taxon>Lentibacillus</taxon>
    </lineage>
</organism>
<dbReference type="Proteomes" id="UP000621492">
    <property type="component" value="Unassembled WGS sequence"/>
</dbReference>
<keyword evidence="1" id="KW-0472">Membrane</keyword>
<keyword evidence="1" id="KW-0812">Transmembrane</keyword>
<name>A0A9W5U1S6_9BACI</name>
<protein>
    <recommendedName>
        <fullName evidence="4">Zinc-ribbon domain-containing protein</fullName>
    </recommendedName>
</protein>
<feature type="transmembrane region" description="Helical" evidence="1">
    <location>
        <begin position="183"/>
        <end position="203"/>
    </location>
</feature>
<dbReference type="RefSeq" id="WP_102415919.1">
    <property type="nucleotide sequence ID" value="NZ_BMJD01000068.1"/>
</dbReference>